<organism evidence="2">
    <name type="scientific">marine metagenome</name>
    <dbReference type="NCBI Taxonomy" id="408172"/>
    <lineage>
        <taxon>unclassified sequences</taxon>
        <taxon>metagenomes</taxon>
        <taxon>ecological metagenomes</taxon>
    </lineage>
</organism>
<accession>A0A381P3R8</accession>
<dbReference type="InterPro" id="IPR021523">
    <property type="entry name" value="DUF3187"/>
</dbReference>
<gene>
    <name evidence="2" type="ORF">METZ01_LOCUS14440</name>
</gene>
<dbReference type="AlphaFoldDB" id="A0A381P3R8"/>
<reference evidence="2" key="1">
    <citation type="submission" date="2018-05" db="EMBL/GenBank/DDBJ databases">
        <authorList>
            <person name="Lanie J.A."/>
            <person name="Ng W.-L."/>
            <person name="Kazmierczak K.M."/>
            <person name="Andrzejewski T.M."/>
            <person name="Davidsen T.M."/>
            <person name="Wayne K.J."/>
            <person name="Tettelin H."/>
            <person name="Glass J.I."/>
            <person name="Rusch D."/>
            <person name="Podicherti R."/>
            <person name="Tsui H.-C.T."/>
            <person name="Winkler M.E."/>
        </authorList>
    </citation>
    <scope>NUCLEOTIDE SEQUENCE</scope>
</reference>
<sequence length="381" mass="42871">MKIKGLLVLLSALLVFFSWRSSTNAGTKNSGLGPLEIRPQFLVNQQFLAMSPGNTLTLKDGESKLSFSIEIANTFVNTQGPTEQITKKEVARGLTLADFLDKDGKTVTGFSLYLDAESKRKKFKYRYGISDSLELKLELPFLSLDGGFMDSSIESVHSMIGISNFKRGGAYRALSERNQYAYYVVQDGKFIFASTKQIYNVRGEPTMGLKWNFSEGGKVMPAATLKLSYKFANTDRSGEQQLIRSGGVDWGHYLILSKGFNKWIVYFGDGKTRIGQNRGFASSLHHRFMSLEYQIEEEESFVFQTVSQSSIFPKTEASSRSTNGENQEQRNSNLSVPTSVSAFGYKFTSGSLFWETGFIQDYNNFGNETDFVLFWEMGVHW</sequence>
<protein>
    <recommendedName>
        <fullName evidence="3">DUF3187 family protein</fullName>
    </recommendedName>
</protein>
<dbReference type="Pfam" id="PF11383">
    <property type="entry name" value="DUF3187"/>
    <property type="match status" value="1"/>
</dbReference>
<evidence type="ECO:0008006" key="3">
    <source>
        <dbReference type="Google" id="ProtNLM"/>
    </source>
</evidence>
<name>A0A381P3R8_9ZZZZ</name>
<proteinExistence type="predicted"/>
<evidence type="ECO:0000256" key="1">
    <source>
        <dbReference type="SAM" id="MobiDB-lite"/>
    </source>
</evidence>
<evidence type="ECO:0000313" key="2">
    <source>
        <dbReference type="EMBL" id="SUZ61586.1"/>
    </source>
</evidence>
<feature type="region of interest" description="Disordered" evidence="1">
    <location>
        <begin position="314"/>
        <end position="333"/>
    </location>
</feature>
<dbReference type="EMBL" id="UINC01000813">
    <property type="protein sequence ID" value="SUZ61586.1"/>
    <property type="molecule type" value="Genomic_DNA"/>
</dbReference>